<dbReference type="SUPFAM" id="SSF52266">
    <property type="entry name" value="SGNH hydrolase"/>
    <property type="match status" value="1"/>
</dbReference>
<reference evidence="3" key="1">
    <citation type="submission" date="2009-08" db="EMBL/GenBank/DDBJ databases">
        <title>Annotation of Salpingoeca rosetta.</title>
        <authorList>
            <consortium name="The Broad Institute Genome Sequencing Platform"/>
            <person name="Russ C."/>
            <person name="Cuomo C."/>
            <person name="Burger G."/>
            <person name="Gray M.W."/>
            <person name="Holland P.W.H."/>
            <person name="King N."/>
            <person name="Lang F.B.F."/>
            <person name="Roger A.J."/>
            <person name="Ruiz-Trillo I."/>
            <person name="Young S.K."/>
            <person name="Zeng Q."/>
            <person name="Gargeya S."/>
            <person name="Alvarado L."/>
            <person name="Berlin A."/>
            <person name="Chapman S.B."/>
            <person name="Chen Z."/>
            <person name="Freedman E."/>
            <person name="Gellesch M."/>
            <person name="Goldberg J."/>
            <person name="Griggs A."/>
            <person name="Gujja S."/>
            <person name="Heilman E."/>
            <person name="Heiman D."/>
            <person name="Howarth C."/>
            <person name="Mehta T."/>
            <person name="Neiman D."/>
            <person name="Pearson M."/>
            <person name="Roberts A."/>
            <person name="Saif S."/>
            <person name="Shea T."/>
            <person name="Shenoy N."/>
            <person name="Sisk P."/>
            <person name="Stolte C."/>
            <person name="Sykes S."/>
            <person name="White J."/>
            <person name="Yandava C."/>
            <person name="Haas B."/>
            <person name="Nusbaum C."/>
            <person name="Birren B."/>
        </authorList>
    </citation>
    <scope>NUCLEOTIDE SEQUENCE [LARGE SCALE GENOMIC DNA]</scope>
    <source>
        <strain evidence="3">ATCC 50818</strain>
    </source>
</reference>
<evidence type="ECO:0000313" key="4">
    <source>
        <dbReference type="Proteomes" id="UP000007799"/>
    </source>
</evidence>
<dbReference type="EMBL" id="GL832980">
    <property type="protein sequence ID" value="EGD77889.1"/>
    <property type="molecule type" value="Genomic_DNA"/>
</dbReference>
<dbReference type="SMART" id="SM00277">
    <property type="entry name" value="GRAN"/>
    <property type="match status" value="1"/>
</dbReference>
<accession>F2UL90</accession>
<dbReference type="InterPro" id="IPR000118">
    <property type="entry name" value="Granulin"/>
</dbReference>
<dbReference type="OrthoDB" id="193267at2759"/>
<dbReference type="Proteomes" id="UP000007799">
    <property type="component" value="Unassembled WGS sequence"/>
</dbReference>
<dbReference type="InterPro" id="IPR037277">
    <property type="entry name" value="Granulin_sf"/>
</dbReference>
<dbReference type="GeneID" id="16070506"/>
<gene>
    <name evidence="3" type="ORF">PTSG_09523</name>
</gene>
<dbReference type="PROSITE" id="PS51257">
    <property type="entry name" value="PROKAR_LIPOPROTEIN"/>
    <property type="match status" value="1"/>
</dbReference>
<dbReference type="AlphaFoldDB" id="F2UL90"/>
<dbReference type="eggNOG" id="ENOG502SVA3">
    <property type="taxonomic scope" value="Eukaryota"/>
</dbReference>
<dbReference type="Gene3D" id="3.40.50.1110">
    <property type="entry name" value="SGNH hydrolase"/>
    <property type="match status" value="1"/>
</dbReference>
<proteinExistence type="predicted"/>
<name>F2UL90_SALR5</name>
<evidence type="ECO:0000259" key="2">
    <source>
        <dbReference type="SMART" id="SM00277"/>
    </source>
</evidence>
<evidence type="ECO:0000256" key="1">
    <source>
        <dbReference type="ARBA" id="ARBA00023157"/>
    </source>
</evidence>
<evidence type="ECO:0000313" key="3">
    <source>
        <dbReference type="EMBL" id="EGD77889.1"/>
    </source>
</evidence>
<dbReference type="Pfam" id="PF00396">
    <property type="entry name" value="Granulin"/>
    <property type="match status" value="1"/>
</dbReference>
<dbReference type="KEGG" id="sre:PTSG_09523"/>
<dbReference type="InParanoid" id="F2UL90"/>
<keyword evidence="1" id="KW-1015">Disulfide bond</keyword>
<sequence>MTMKCWDRRSAAAAAAAALVVACALAAQAVVLLPSTEAAGVVDVEASSRDAVSLTGFCTGTSMYNATFCNDNSTCCPYKWSPNGYGCCTMPNAVCCSNGYTCCPEGTECRDSGTSWDVITSCVPKQVPGGGAAATRQDGAVTGKQVCKIGISRPFNQTKKKCLIIGDSVSIGYTPYVAEQLADICDVQHSPNSGDGGACETAYGLQCLEYFLTSSSGHPIHPDFIMFNWGLHNQVANNATPVPGQSGRQEDYIGPLTAITQRLLQTNATLLFAITSPELCSVEQDDIVLRLNKQAIALMRSHSIPTVNLHSAIVNKCGPVPQSECFGQQGCWCPHCPPGYEWLAQSTISPAIRALLLQS</sequence>
<protein>
    <recommendedName>
        <fullName evidence="2">Granulins domain-containing protein</fullName>
    </recommendedName>
</protein>
<dbReference type="Gene3D" id="2.10.25.160">
    <property type="entry name" value="Granulin"/>
    <property type="match status" value="1"/>
</dbReference>
<feature type="domain" description="Granulins" evidence="2">
    <location>
        <begin position="65"/>
        <end position="115"/>
    </location>
</feature>
<dbReference type="RefSeq" id="XP_004989953.1">
    <property type="nucleotide sequence ID" value="XM_004989896.1"/>
</dbReference>
<dbReference type="InterPro" id="IPR036514">
    <property type="entry name" value="SGNH_hydro_sf"/>
</dbReference>
<keyword evidence="4" id="KW-1185">Reference proteome</keyword>
<organism evidence="4">
    <name type="scientific">Salpingoeca rosetta (strain ATCC 50818 / BSB-021)</name>
    <dbReference type="NCBI Taxonomy" id="946362"/>
    <lineage>
        <taxon>Eukaryota</taxon>
        <taxon>Choanoflagellata</taxon>
        <taxon>Craspedida</taxon>
        <taxon>Salpingoecidae</taxon>
        <taxon>Salpingoeca</taxon>
    </lineage>
</organism>